<dbReference type="GO" id="GO:0036383">
    <property type="term" value="F:3-hydroxy-9,10-secoandrosta-1,3,5(10)-triene-9,17-dione monooxygenase activity"/>
    <property type="evidence" value="ECO:0007669"/>
    <property type="project" value="UniProtKB-EC"/>
</dbReference>
<dbReference type="AlphaFoldDB" id="A0ABC8AX89"/>
<dbReference type="Pfam" id="PF02771">
    <property type="entry name" value="Acyl-CoA_dh_N"/>
    <property type="match status" value="1"/>
</dbReference>
<dbReference type="KEGG" id="nsr:NS506_04702"/>
<dbReference type="EMBL" id="BBYQ01000041">
    <property type="protein sequence ID" value="GAP28737.1"/>
    <property type="molecule type" value="Genomic_DNA"/>
</dbReference>
<evidence type="ECO:0000313" key="5">
    <source>
        <dbReference type="EMBL" id="APA98748.1"/>
    </source>
</evidence>
<dbReference type="InterPro" id="IPR037069">
    <property type="entry name" value="AcylCoA_DH/ox_N_sf"/>
</dbReference>
<accession>A0ABC8AX89</accession>
<reference evidence="7" key="1">
    <citation type="submission" date="2015-07" db="EMBL/GenBank/DDBJ databases">
        <title>Nocardia seriolae U-1 whole genome shotgun sequence.</title>
        <authorList>
            <person name="Imajoh M."/>
            <person name="Fukumoto Y."/>
            <person name="Sukeda M."/>
            <person name="Yamane J."/>
            <person name="Yamasaki K."/>
            <person name="Shimizu M."/>
            <person name="Ohnishi K."/>
            <person name="Oshima S."/>
        </authorList>
    </citation>
    <scope>NUCLEOTIDE SEQUENCE [LARGE SCALE GENOMIC DNA]</scope>
    <source>
        <strain evidence="7">U-1</strain>
    </source>
</reference>
<evidence type="ECO:0000313" key="8">
    <source>
        <dbReference type="Proteomes" id="UP000180166"/>
    </source>
</evidence>
<dbReference type="SUPFAM" id="SSF47203">
    <property type="entry name" value="Acyl-CoA dehydrogenase C-terminal domain-like"/>
    <property type="match status" value="1"/>
</dbReference>
<dbReference type="InterPro" id="IPR050741">
    <property type="entry name" value="Acyl-CoA_dehydrogenase"/>
</dbReference>
<feature type="domain" description="Acyl-CoA dehydrogenase C-terminal" evidence="4">
    <location>
        <begin position="244"/>
        <end position="371"/>
    </location>
</feature>
<dbReference type="InterPro" id="IPR009100">
    <property type="entry name" value="AcylCoA_DH/oxidase_NM_dom_sf"/>
</dbReference>
<dbReference type="CDD" id="cd01159">
    <property type="entry name" value="NcnH"/>
    <property type="match status" value="1"/>
</dbReference>
<evidence type="ECO:0000256" key="2">
    <source>
        <dbReference type="ARBA" id="ARBA00049661"/>
    </source>
</evidence>
<dbReference type="InterPro" id="IPR013107">
    <property type="entry name" value="Acyl-CoA_DH_C"/>
</dbReference>
<dbReference type="SUPFAM" id="SSF56645">
    <property type="entry name" value="Acyl-CoA dehydrogenase NM domain-like"/>
    <property type="match status" value="1"/>
</dbReference>
<evidence type="ECO:0000259" key="4">
    <source>
        <dbReference type="Pfam" id="PF08028"/>
    </source>
</evidence>
<name>A0ABC8AX89_9NOCA</name>
<dbReference type="Pfam" id="PF08028">
    <property type="entry name" value="Acyl-CoA_dh_2"/>
    <property type="match status" value="1"/>
</dbReference>
<dbReference type="Proteomes" id="UP000180166">
    <property type="component" value="Chromosome"/>
</dbReference>
<dbReference type="InterPro" id="IPR013786">
    <property type="entry name" value="AcylCoA_DH/ox_N"/>
</dbReference>
<evidence type="ECO:0000313" key="6">
    <source>
        <dbReference type="EMBL" id="GAP28737.1"/>
    </source>
</evidence>
<dbReference type="Gene3D" id="2.40.110.10">
    <property type="entry name" value="Butyryl-CoA Dehydrogenase, subunit A, domain 2"/>
    <property type="match status" value="1"/>
</dbReference>
<dbReference type="InterPro" id="IPR046373">
    <property type="entry name" value="Acyl-CoA_Oxase/DH_mid-dom_sf"/>
</dbReference>
<protein>
    <submittedName>
        <fullName evidence="5">3-hydroxy-9,10-secoandrosta-1,3,5(10)-triene-9, 17-dione monooxygenase</fullName>
        <ecNumber evidence="5">1.14.14.12</ecNumber>
    </submittedName>
    <submittedName>
        <fullName evidence="6">Acyl-CoA dehydrogenase</fullName>
    </submittedName>
</protein>
<reference evidence="6 7" key="2">
    <citation type="journal article" date="2016" name="Genome Announc.">
        <title>Draft Genome Sequence of Erythromycin- and Oxytetracycline-Sensitive Nocardia seriolae Strain U-1 (NBRC 110359).</title>
        <authorList>
            <person name="Imajoh M."/>
            <person name="Sukeda M."/>
            <person name="Shimizu M."/>
            <person name="Yamane J."/>
            <person name="Ohnishi K."/>
            <person name="Oshima S."/>
        </authorList>
    </citation>
    <scope>NUCLEOTIDE SEQUENCE [LARGE SCALE GENOMIC DNA]</scope>
    <source>
        <strain evidence="6 7">U-1</strain>
    </source>
</reference>
<comment type="similarity">
    <text evidence="2">Belongs to the HpaH/HsaA monooxygenase family.</text>
</comment>
<dbReference type="Gene3D" id="1.20.140.10">
    <property type="entry name" value="Butyryl-CoA Dehydrogenase, subunit A, domain 3"/>
    <property type="match status" value="1"/>
</dbReference>
<gene>
    <name evidence="5" type="ORF">NS506_04702</name>
    <name evidence="6" type="ORF">NSK11_contig00041-0048</name>
</gene>
<dbReference type="NCBIfam" id="NF045629">
    <property type="entry name" value="monooxsub_HsaA"/>
    <property type="match status" value="1"/>
</dbReference>
<dbReference type="EMBL" id="CP017839">
    <property type="protein sequence ID" value="APA98748.1"/>
    <property type="molecule type" value="Genomic_DNA"/>
</dbReference>
<dbReference type="Gene3D" id="1.10.540.10">
    <property type="entry name" value="Acyl-CoA dehydrogenase/oxidase, N-terminal domain"/>
    <property type="match status" value="1"/>
</dbReference>
<evidence type="ECO:0000256" key="1">
    <source>
        <dbReference type="ARBA" id="ARBA00023002"/>
    </source>
</evidence>
<dbReference type="Proteomes" id="UP000037179">
    <property type="component" value="Unassembled WGS sequence"/>
</dbReference>
<keyword evidence="1 5" id="KW-0560">Oxidoreductase</keyword>
<dbReference type="EC" id="1.14.14.12" evidence="5"/>
<reference evidence="5 8" key="3">
    <citation type="submission" date="2016-10" db="EMBL/GenBank/DDBJ databases">
        <title>Genome sequence of Nocardia seriolae strain EM150506, isolated from Anguila japonica.</title>
        <authorList>
            <person name="Han H.-J."/>
        </authorList>
    </citation>
    <scope>NUCLEOTIDE SEQUENCE [LARGE SCALE GENOMIC DNA]</scope>
    <source>
        <strain evidence="5 8">EM150506</strain>
    </source>
</reference>
<evidence type="ECO:0000259" key="3">
    <source>
        <dbReference type="Pfam" id="PF02771"/>
    </source>
</evidence>
<dbReference type="PANTHER" id="PTHR48083">
    <property type="entry name" value="MEDIUM-CHAIN SPECIFIC ACYL-COA DEHYDROGENASE, MITOCHONDRIAL-RELATED"/>
    <property type="match status" value="1"/>
</dbReference>
<dbReference type="PIRSF" id="PIRSF016578">
    <property type="entry name" value="HsaA"/>
    <property type="match status" value="1"/>
</dbReference>
<feature type="domain" description="Acyl-CoA dehydrogenase/oxidase N-terminal" evidence="3">
    <location>
        <begin position="21"/>
        <end position="106"/>
    </location>
</feature>
<keyword evidence="7" id="KW-1185">Reference proteome</keyword>
<evidence type="ECO:0000313" key="7">
    <source>
        <dbReference type="Proteomes" id="UP000037179"/>
    </source>
</evidence>
<dbReference type="InterPro" id="IPR054617">
    <property type="entry name" value="HsaA"/>
</dbReference>
<dbReference type="InterPro" id="IPR036250">
    <property type="entry name" value="AcylCo_DH-like_C"/>
</dbReference>
<proteinExistence type="inferred from homology"/>
<organism evidence="5 8">
    <name type="scientific">Nocardia seriolae</name>
    <dbReference type="NCBI Taxonomy" id="37332"/>
    <lineage>
        <taxon>Bacteria</taxon>
        <taxon>Bacillati</taxon>
        <taxon>Actinomycetota</taxon>
        <taxon>Actinomycetes</taxon>
        <taxon>Mycobacteriales</taxon>
        <taxon>Nocardiaceae</taxon>
        <taxon>Nocardia</taxon>
    </lineage>
</organism>
<keyword evidence="5" id="KW-0503">Monooxygenase</keyword>
<sequence length="398" mass="44155">MTLGVYDHEVLDAIEKLLPVLRERAQETEDLRRIPDETIADLRATGFFRLMQPTQWGGYAAEPVIVYDAIRRLSRACGSTGWVSSVLGVHPWHIALFDQQAQQEVWGENREALVCSSYAPMGGGLRVEGGYRVSGAWKYSSGCDHGDWALVGGPVLADGAPVMIDGLPLFGSFLIPKSDFTIDHVWDTFGLAGTGSNTLVVQDVFVPEYRFLSFQAMNDGSMPGAQVNTEPLYRMPWGTIMPTGISAPVLGMAEGARDFYVEYQRERWRVGFAGEQAKHDPYITERVGRVTSDIDASWRQLSGHIVEEYETILAGQEVSIDTRLDARRDQVRATQRCVAAIDVFMESAGAAALSKGTPLQRLFRDARAARVQATNEAERVYDMYGKYKFGLDPLLIMV</sequence>
<dbReference type="PANTHER" id="PTHR48083:SF19">
    <property type="entry name" value="FLAVIN-DEPENDENT MONOOXYGENASE, OXYGENASE SUBUNIT HSAA"/>
    <property type="match status" value="1"/>
</dbReference>